<dbReference type="PANTHER" id="PTHR31912:SF34">
    <property type="entry name" value="NOTOCHORD-RELATED PROTEIN"/>
    <property type="match status" value="1"/>
</dbReference>
<proteinExistence type="predicted"/>
<feature type="compositionally biased region" description="Polar residues" evidence="2">
    <location>
        <begin position="73"/>
        <end position="88"/>
    </location>
</feature>
<organism evidence="4 5">
    <name type="scientific">Frankliniella fusca</name>
    <dbReference type="NCBI Taxonomy" id="407009"/>
    <lineage>
        <taxon>Eukaryota</taxon>
        <taxon>Metazoa</taxon>
        <taxon>Ecdysozoa</taxon>
        <taxon>Arthropoda</taxon>
        <taxon>Hexapoda</taxon>
        <taxon>Insecta</taxon>
        <taxon>Pterygota</taxon>
        <taxon>Neoptera</taxon>
        <taxon>Paraneoptera</taxon>
        <taxon>Thysanoptera</taxon>
        <taxon>Terebrantia</taxon>
        <taxon>Thripoidea</taxon>
        <taxon>Thripidae</taxon>
        <taxon>Frankliniella</taxon>
    </lineage>
</organism>
<keyword evidence="5" id="KW-1185">Reference proteome</keyword>
<gene>
    <name evidence="4" type="ORF">KUF71_013088</name>
</gene>
<dbReference type="InterPro" id="IPR013087">
    <property type="entry name" value="Znf_C2H2_type"/>
</dbReference>
<reference evidence="4" key="1">
    <citation type="submission" date="2021-07" db="EMBL/GenBank/DDBJ databases">
        <authorList>
            <person name="Catto M.A."/>
            <person name="Jacobson A."/>
            <person name="Kennedy G."/>
            <person name="Labadie P."/>
            <person name="Hunt B.G."/>
            <person name="Srinivasan R."/>
        </authorList>
    </citation>
    <scope>NUCLEOTIDE SEQUENCE</scope>
    <source>
        <strain evidence="4">PL_HMW_Pooled</strain>
        <tissue evidence="4">Head</tissue>
    </source>
</reference>
<feature type="region of interest" description="Disordered" evidence="2">
    <location>
        <begin position="62"/>
        <end position="88"/>
    </location>
</feature>
<dbReference type="PANTHER" id="PTHR31912">
    <property type="entry name" value="IP13529P"/>
    <property type="match status" value="1"/>
</dbReference>
<accession>A0AAE1LW81</accession>
<evidence type="ECO:0000259" key="3">
    <source>
        <dbReference type="PROSITE" id="PS50157"/>
    </source>
</evidence>
<dbReference type="PROSITE" id="PS00028">
    <property type="entry name" value="ZINC_FINGER_C2H2_1"/>
    <property type="match status" value="2"/>
</dbReference>
<comment type="caution">
    <text evidence="4">The sequence shown here is derived from an EMBL/GenBank/DDBJ whole genome shotgun (WGS) entry which is preliminary data.</text>
</comment>
<sequence>MDLRKTGNFKCAVCAKVCVGTDELGTHYRHMHEPTFSYNCGEENCTKSFRDKRSMIRHVTERHAKKHCPDANAATQNQPGDNNQPGANARDVQQVQHFEPGMDLDDDNNYVMANEEVDEEPIENIPIEEELKKLAVETLMDLRSTSSLTGKAVERFEKGCFNMLKQYSVKVQQSISKSLTDKGMSPDEIQEVLKDLNVASDPFEGLRTIDEQLLYLHEHYGLVIPQTKFLGTRLDHRLDCKTNSFIPTQVNETFQYVSVIDTLKLILSNKSIRSKIFKDRVSKDGVLRSYVDGSHFKDHPFLKCHDTVIHILMFYDELEITNSLGSKTIIHKLATFFYQILNLPPEISSLLSSIYLLALAHADDMKRDGVMDKVLALLVQEMKQLSSDEGVQFLLDGEIFILRATLVALTADNLAAHDVLGFISTSARHFCRWCMVSRPEIRANANAVGELRTIEAHREHVAAVANNPRLKTQYGVKRSCPLDAIPYFNCIDNNVFDIFHDLLEGVVKLDIKCVLREYASRNPPKFTFQDLNNKISSFSYGIPDSKNRPSPNFTKEMLLGSAKISQSGTQMWCLIRVLPFLLGDFVKEPDEFLELIFLLQDILQIVFAFEVRPEDLDRLDSLIFRHNELFQKLFIDEREEDRGNVEENEEDVDDVGEVVEEVTEEQGKMRKEYKVYVTNKVHQIVHLPEMMRKFGPAVRMWCAKFEGRMKIFRQHASICCNFRNPPRTMAAMFQLSNLKSIVTEKEEFSVDFQKQGTQTTVKNSGYCQLLRDIGLVDNQIIHFTNSATLNGEEYRPGLFVCLPGSSLIRPSFAMITDVVITNRALYLVTKPWSNRGLSPKYNAFRCTPQEFSQHIAVNVSTLVNFRCIAPWTVGCHDVYLCVKTL</sequence>
<evidence type="ECO:0000256" key="2">
    <source>
        <dbReference type="SAM" id="MobiDB-lite"/>
    </source>
</evidence>
<dbReference type="GO" id="GO:0008270">
    <property type="term" value="F:zinc ion binding"/>
    <property type="evidence" value="ECO:0007669"/>
    <property type="project" value="UniProtKB-KW"/>
</dbReference>
<reference evidence="4" key="2">
    <citation type="journal article" date="2023" name="BMC Genomics">
        <title>Pest status, molecular evolution, and epigenetic factors derived from the genome assembly of Frankliniella fusca, a thysanopteran phytovirus vector.</title>
        <authorList>
            <person name="Catto M.A."/>
            <person name="Labadie P.E."/>
            <person name="Jacobson A.L."/>
            <person name="Kennedy G.G."/>
            <person name="Srinivasan R."/>
            <person name="Hunt B.G."/>
        </authorList>
    </citation>
    <scope>NUCLEOTIDE SEQUENCE</scope>
    <source>
        <strain evidence="4">PL_HMW_Pooled</strain>
    </source>
</reference>
<dbReference type="Proteomes" id="UP001219518">
    <property type="component" value="Unassembled WGS sequence"/>
</dbReference>
<keyword evidence="1" id="KW-0862">Zinc</keyword>
<feature type="domain" description="C2H2-type" evidence="3">
    <location>
        <begin position="38"/>
        <end position="68"/>
    </location>
</feature>
<dbReference type="Gene3D" id="3.30.160.60">
    <property type="entry name" value="Classic Zinc Finger"/>
    <property type="match status" value="1"/>
</dbReference>
<dbReference type="EMBL" id="JAHWGI010001437">
    <property type="protein sequence ID" value="KAK3932629.1"/>
    <property type="molecule type" value="Genomic_DNA"/>
</dbReference>
<dbReference type="SMART" id="SM00355">
    <property type="entry name" value="ZnF_C2H2"/>
    <property type="match status" value="2"/>
</dbReference>
<evidence type="ECO:0000313" key="5">
    <source>
        <dbReference type="Proteomes" id="UP001219518"/>
    </source>
</evidence>
<evidence type="ECO:0000256" key="1">
    <source>
        <dbReference type="PROSITE-ProRule" id="PRU00042"/>
    </source>
</evidence>
<protein>
    <submittedName>
        <fullName evidence="4">Zinc finger protein CRM3</fullName>
    </submittedName>
</protein>
<dbReference type="PROSITE" id="PS50157">
    <property type="entry name" value="ZINC_FINGER_C2H2_2"/>
    <property type="match status" value="1"/>
</dbReference>
<keyword evidence="1" id="KW-0863">Zinc-finger</keyword>
<name>A0AAE1LW81_9NEOP</name>
<dbReference type="AlphaFoldDB" id="A0AAE1LW81"/>
<evidence type="ECO:0000313" key="4">
    <source>
        <dbReference type="EMBL" id="KAK3932629.1"/>
    </source>
</evidence>
<keyword evidence="1" id="KW-0479">Metal-binding</keyword>